<evidence type="ECO:0000256" key="6">
    <source>
        <dbReference type="ARBA" id="ARBA00023136"/>
    </source>
</evidence>
<keyword evidence="11" id="KW-1185">Reference proteome</keyword>
<organism evidence="10 11">
    <name type="scientific">Simiduia aestuariiviva</name>
    <dbReference type="NCBI Taxonomy" id="1510459"/>
    <lineage>
        <taxon>Bacteria</taxon>
        <taxon>Pseudomonadati</taxon>
        <taxon>Pseudomonadota</taxon>
        <taxon>Gammaproteobacteria</taxon>
        <taxon>Cellvibrionales</taxon>
        <taxon>Cellvibrionaceae</taxon>
        <taxon>Simiduia</taxon>
    </lineage>
</organism>
<dbReference type="NCBIfam" id="TIGR00706">
    <property type="entry name" value="SppA_dom"/>
    <property type="match status" value="1"/>
</dbReference>
<dbReference type="GO" id="GO:0006465">
    <property type="term" value="P:signal peptide processing"/>
    <property type="evidence" value="ECO:0007669"/>
    <property type="project" value="InterPro"/>
</dbReference>
<keyword evidence="4 10" id="KW-0378">Hydrolase</keyword>
<keyword evidence="3 10" id="KW-0645">Protease</keyword>
<dbReference type="InterPro" id="IPR047272">
    <property type="entry name" value="S49_SppA_C"/>
</dbReference>
<comment type="caution">
    <text evidence="10">The sequence shown here is derived from an EMBL/GenBank/DDBJ whole genome shotgun (WGS) entry which is preliminary data.</text>
</comment>
<evidence type="ECO:0000256" key="7">
    <source>
        <dbReference type="PIRSR" id="PIRSR001217-1"/>
    </source>
</evidence>
<evidence type="ECO:0000313" key="11">
    <source>
        <dbReference type="Proteomes" id="UP000559987"/>
    </source>
</evidence>
<reference evidence="10 11" key="1">
    <citation type="submission" date="2020-08" db="EMBL/GenBank/DDBJ databases">
        <title>Genomic Encyclopedia of Type Strains, Phase III (KMG-III): the genomes of soil and plant-associated and newly described type strains.</title>
        <authorList>
            <person name="Whitman W."/>
        </authorList>
    </citation>
    <scope>NUCLEOTIDE SEQUENCE [LARGE SCALE GENOMIC DNA]</scope>
    <source>
        <strain evidence="10 11">CECT 8571</strain>
    </source>
</reference>
<dbReference type="PANTHER" id="PTHR33209:SF1">
    <property type="entry name" value="PEPTIDASE S49 DOMAIN-CONTAINING PROTEIN"/>
    <property type="match status" value="1"/>
</dbReference>
<evidence type="ECO:0000256" key="1">
    <source>
        <dbReference type="ARBA" id="ARBA00004370"/>
    </source>
</evidence>
<dbReference type="GO" id="GO:0008236">
    <property type="term" value="F:serine-type peptidase activity"/>
    <property type="evidence" value="ECO:0007669"/>
    <property type="project" value="UniProtKB-KW"/>
</dbReference>
<evidence type="ECO:0000256" key="3">
    <source>
        <dbReference type="ARBA" id="ARBA00022670"/>
    </source>
</evidence>
<dbReference type="GO" id="GO:0016020">
    <property type="term" value="C:membrane"/>
    <property type="evidence" value="ECO:0007669"/>
    <property type="project" value="UniProtKB-SubCell"/>
</dbReference>
<dbReference type="PIRSF" id="PIRSF001217">
    <property type="entry name" value="Protease_4_SppA"/>
    <property type="match status" value="1"/>
</dbReference>
<keyword evidence="6 8" id="KW-0472">Membrane</keyword>
<evidence type="ECO:0000256" key="2">
    <source>
        <dbReference type="ARBA" id="ARBA00008683"/>
    </source>
</evidence>
<feature type="domain" description="Peptidase S49" evidence="9">
    <location>
        <begin position="134"/>
        <end position="277"/>
    </location>
</feature>
<evidence type="ECO:0000259" key="9">
    <source>
        <dbReference type="Pfam" id="PF01343"/>
    </source>
</evidence>
<dbReference type="EC" id="3.4.21.-" evidence="10"/>
<protein>
    <submittedName>
        <fullName evidence="10">Protease-4</fullName>
        <ecNumber evidence="10">3.4.21.-</ecNumber>
    </submittedName>
</protein>
<comment type="subcellular location">
    <subcellularLocation>
        <location evidence="1">Membrane</location>
    </subcellularLocation>
</comment>
<dbReference type="SUPFAM" id="SSF52096">
    <property type="entry name" value="ClpP/crotonase"/>
    <property type="match status" value="2"/>
</dbReference>
<feature type="domain" description="Peptidase S49" evidence="9">
    <location>
        <begin position="388"/>
        <end position="539"/>
    </location>
</feature>
<evidence type="ECO:0000256" key="4">
    <source>
        <dbReference type="ARBA" id="ARBA00022801"/>
    </source>
</evidence>
<dbReference type="RefSeq" id="WP_183908835.1">
    <property type="nucleotide sequence ID" value="NZ_JACHXZ010000001.1"/>
</dbReference>
<dbReference type="Gene3D" id="6.20.330.10">
    <property type="match status" value="1"/>
</dbReference>
<dbReference type="InterPro" id="IPR029045">
    <property type="entry name" value="ClpP/crotonase-like_dom_sf"/>
</dbReference>
<dbReference type="CDD" id="cd07018">
    <property type="entry name" value="S49_SppA_67K_type"/>
    <property type="match status" value="1"/>
</dbReference>
<sequence length="614" mass="66965">MSQAQPGFIRRFFGGLWGAVTWLRVALANILFLVIVLIIVSAITSHEPFVMPDKTAVRVAPQGFLVDQLTYVDPMSKILSDDKGPTETRVKLLVDAINRAADDDRVTTLVLDLNYLLGGGLSKMEEVGEALEHFRTREKPIIAFADSFNQNTYYLATFADEIYINPLGAVFLTGYGSYRNYFKDAIDKLELDFHVFRVGDYKDFIEPYTRNDMSGASREHNSQWLHELWSTYTSHVEERRNLPVGAINNYINNADSLLADAEGNSADLAISSGLIDRKLTRVELKSMLVERFGYDEEMNSYSALNADHYLAATEKERLPFKHQVGLVVASGTIVDGEQPAGTIGGDSTAALLEMARQDDTIKAVVLRIDSGGGSAFASEIIRQQVLALREAGKPVVISMGSVAASGGYWVTAGADQVWATPTTITGSIGVFGAFATAQKTLANLGIHTDGVGTTEMAGAIRLDRALPEKAAQVIQMGVDNIYQEFLELVAKARGTTPEAIHQVAQGRVWTGATAQEIGLVDQLGYLNDAIKAAAELAEITEYGVQEVEHPLSPGEKFMQTLLQDVRIGPSQLTNSLVPSSLRATLEPLIQPFTLMAEMNDPRGMYVRCTACVAP</sequence>
<gene>
    <name evidence="10" type="ORF">FHS30_000980</name>
</gene>
<feature type="active site" description="Proton donor/acceptor" evidence="7">
    <location>
        <position position="202"/>
    </location>
</feature>
<dbReference type="EMBL" id="JACHXZ010000001">
    <property type="protein sequence ID" value="MBB3167804.1"/>
    <property type="molecule type" value="Genomic_DNA"/>
</dbReference>
<dbReference type="PANTHER" id="PTHR33209">
    <property type="entry name" value="PROTEASE 4"/>
    <property type="match status" value="1"/>
</dbReference>
<comment type="similarity">
    <text evidence="2">Belongs to the peptidase S49 family.</text>
</comment>
<accession>A0A839UIB7</accession>
<dbReference type="InterPro" id="IPR047217">
    <property type="entry name" value="S49_SppA_67K_type_N"/>
</dbReference>
<keyword evidence="8" id="KW-0812">Transmembrane</keyword>
<dbReference type="InterPro" id="IPR004634">
    <property type="entry name" value="Pept_S49_pIV"/>
</dbReference>
<feature type="active site" description="Nucleophile" evidence="7">
    <location>
        <position position="405"/>
    </location>
</feature>
<dbReference type="InterPro" id="IPR002142">
    <property type="entry name" value="Peptidase_S49"/>
</dbReference>
<dbReference type="NCBIfam" id="TIGR00705">
    <property type="entry name" value="SppA_67K"/>
    <property type="match status" value="1"/>
</dbReference>
<evidence type="ECO:0000256" key="5">
    <source>
        <dbReference type="ARBA" id="ARBA00022825"/>
    </source>
</evidence>
<dbReference type="CDD" id="cd07023">
    <property type="entry name" value="S49_Sppa_N_C"/>
    <property type="match status" value="1"/>
</dbReference>
<dbReference type="Proteomes" id="UP000559987">
    <property type="component" value="Unassembled WGS sequence"/>
</dbReference>
<dbReference type="Gene3D" id="3.90.226.10">
    <property type="entry name" value="2-enoyl-CoA Hydratase, Chain A, domain 1"/>
    <property type="match status" value="2"/>
</dbReference>
<keyword evidence="8" id="KW-1133">Transmembrane helix</keyword>
<evidence type="ECO:0000256" key="8">
    <source>
        <dbReference type="SAM" id="Phobius"/>
    </source>
</evidence>
<feature type="transmembrane region" description="Helical" evidence="8">
    <location>
        <begin position="21"/>
        <end position="43"/>
    </location>
</feature>
<keyword evidence="5" id="KW-0720">Serine protease</keyword>
<name>A0A839UIB7_9GAMM</name>
<dbReference type="Pfam" id="PF01343">
    <property type="entry name" value="Peptidase_S49"/>
    <property type="match status" value="2"/>
</dbReference>
<proteinExistence type="inferred from homology"/>
<dbReference type="InterPro" id="IPR004635">
    <property type="entry name" value="Pept_S49_SppA"/>
</dbReference>
<dbReference type="AlphaFoldDB" id="A0A839UIB7"/>
<evidence type="ECO:0000313" key="10">
    <source>
        <dbReference type="EMBL" id="MBB3167804.1"/>
    </source>
</evidence>